<organism evidence="1 2">
    <name type="scientific">Nocardioides malaquae</name>
    <dbReference type="NCBI Taxonomy" id="2773426"/>
    <lineage>
        <taxon>Bacteria</taxon>
        <taxon>Bacillati</taxon>
        <taxon>Actinomycetota</taxon>
        <taxon>Actinomycetes</taxon>
        <taxon>Propionibacteriales</taxon>
        <taxon>Nocardioidaceae</taxon>
        <taxon>Nocardioides</taxon>
    </lineage>
</organism>
<gene>
    <name evidence="1" type="ORF">IEQ44_07225</name>
</gene>
<evidence type="ECO:0000313" key="1">
    <source>
        <dbReference type="EMBL" id="MBE7324440.1"/>
    </source>
</evidence>
<keyword evidence="2" id="KW-1185">Reference proteome</keyword>
<dbReference type="EMBL" id="JADCSA010000005">
    <property type="protein sequence ID" value="MBE7324440.1"/>
    <property type="molecule type" value="Genomic_DNA"/>
</dbReference>
<protein>
    <submittedName>
        <fullName evidence="1">Uncharacterized protein</fullName>
    </submittedName>
</protein>
<evidence type="ECO:0000313" key="2">
    <source>
        <dbReference type="Proteomes" id="UP000756387"/>
    </source>
</evidence>
<accession>A0ABR9RST3</accession>
<sequence length="53" mass="5459">MAAAHDLETVTRLTSGPGLVQVRGQEGAPLLVLGFTAFAPYQRFGNGGACGVR</sequence>
<reference evidence="1 2" key="1">
    <citation type="submission" date="2020-10" db="EMBL/GenBank/DDBJ databases">
        <title>Nocardioides sp. isolated from sludge.</title>
        <authorList>
            <person name="Zhang X."/>
        </authorList>
    </citation>
    <scope>NUCLEOTIDE SEQUENCE [LARGE SCALE GENOMIC DNA]</scope>
    <source>
        <strain evidence="1 2">Y6</strain>
    </source>
</reference>
<dbReference type="Proteomes" id="UP000756387">
    <property type="component" value="Unassembled WGS sequence"/>
</dbReference>
<comment type="caution">
    <text evidence="1">The sequence shown here is derived from an EMBL/GenBank/DDBJ whole genome shotgun (WGS) entry which is preliminary data.</text>
</comment>
<name>A0ABR9RST3_9ACTN</name>
<proteinExistence type="predicted"/>
<dbReference type="RefSeq" id="WP_193637756.1">
    <property type="nucleotide sequence ID" value="NZ_JADCSA010000005.1"/>
</dbReference>